<keyword evidence="9" id="KW-1185">Reference proteome</keyword>
<name>A0A845MGA1_9PROT</name>
<dbReference type="InterPro" id="IPR000873">
    <property type="entry name" value="AMP-dep_synth/lig_dom"/>
</dbReference>
<accession>A0A845MGA1</accession>
<dbReference type="OrthoDB" id="9803968at2"/>
<dbReference type="FunFam" id="3.30.300.30:FF:000008">
    <property type="entry name" value="2,3-dihydroxybenzoate-AMP ligase"/>
    <property type="match status" value="1"/>
</dbReference>
<evidence type="ECO:0000256" key="4">
    <source>
        <dbReference type="ARBA" id="ARBA00066616"/>
    </source>
</evidence>
<gene>
    <name evidence="8" type="ORF">GQF03_10130</name>
</gene>
<reference evidence="8 9" key="1">
    <citation type="journal article" date="2014" name="Int. J. Syst. Evol. Microbiol.">
        <title>Sneathiella chungangensis sp. nov., isolated from a marine sand, and emended description of the genus Sneathiella.</title>
        <authorList>
            <person name="Siamphan C."/>
            <person name="Kim H."/>
            <person name="Lee J.S."/>
            <person name="Kim W."/>
        </authorList>
    </citation>
    <scope>NUCLEOTIDE SEQUENCE [LARGE SCALE GENOMIC DNA]</scope>
    <source>
        <strain evidence="8 9">KCTC 32476</strain>
    </source>
</reference>
<dbReference type="InterPro" id="IPR042099">
    <property type="entry name" value="ANL_N_sf"/>
</dbReference>
<dbReference type="AlphaFoldDB" id="A0A845MGA1"/>
<keyword evidence="2" id="KW-0436">Ligase</keyword>
<dbReference type="RefSeq" id="WP_161339160.1">
    <property type="nucleotide sequence ID" value="NZ_JBHSDG010000004.1"/>
</dbReference>
<evidence type="ECO:0000256" key="5">
    <source>
        <dbReference type="ARBA" id="ARBA00067668"/>
    </source>
</evidence>
<protein>
    <recommendedName>
        <fullName evidence="5">3-methylmercaptopropionyl-CoA ligase</fullName>
        <ecNumber evidence="4">6.2.1.44</ecNumber>
    </recommendedName>
</protein>
<dbReference type="Pfam" id="PF13193">
    <property type="entry name" value="AMP-binding_C"/>
    <property type="match status" value="1"/>
</dbReference>
<dbReference type="GO" id="GO:0006631">
    <property type="term" value="P:fatty acid metabolic process"/>
    <property type="evidence" value="ECO:0007669"/>
    <property type="project" value="TreeGrafter"/>
</dbReference>
<dbReference type="Proteomes" id="UP000445696">
    <property type="component" value="Unassembled WGS sequence"/>
</dbReference>
<feature type="domain" description="AMP-binding enzyme C-terminal" evidence="7">
    <location>
        <begin position="421"/>
        <end position="496"/>
    </location>
</feature>
<evidence type="ECO:0000256" key="1">
    <source>
        <dbReference type="ARBA" id="ARBA00006432"/>
    </source>
</evidence>
<evidence type="ECO:0000313" key="8">
    <source>
        <dbReference type="EMBL" id="MZR22691.1"/>
    </source>
</evidence>
<dbReference type="InterPro" id="IPR045851">
    <property type="entry name" value="AMP-bd_C_sf"/>
</dbReference>
<dbReference type="PANTHER" id="PTHR43201:SF5">
    <property type="entry name" value="MEDIUM-CHAIN ACYL-COA LIGASE ACSF2, MITOCHONDRIAL"/>
    <property type="match status" value="1"/>
</dbReference>
<comment type="similarity">
    <text evidence="1">Belongs to the ATP-dependent AMP-binding enzyme family.</text>
</comment>
<proteinExistence type="inferred from homology"/>
<evidence type="ECO:0000256" key="3">
    <source>
        <dbReference type="ARBA" id="ARBA00051915"/>
    </source>
</evidence>
<feature type="domain" description="AMP-dependent synthetase/ligase" evidence="6">
    <location>
        <begin position="10"/>
        <end position="371"/>
    </location>
</feature>
<evidence type="ECO:0000259" key="6">
    <source>
        <dbReference type="Pfam" id="PF00501"/>
    </source>
</evidence>
<comment type="catalytic activity">
    <reaction evidence="3">
        <text>3-(methylsulfanyl)propanoate + ATP + CoA = 3-(methylsulfanyl)propanoyl-CoA + AMP + diphosphate</text>
        <dbReference type="Rhea" id="RHEA:43052"/>
        <dbReference type="ChEBI" id="CHEBI:30616"/>
        <dbReference type="ChEBI" id="CHEBI:33019"/>
        <dbReference type="ChEBI" id="CHEBI:49016"/>
        <dbReference type="ChEBI" id="CHEBI:57287"/>
        <dbReference type="ChEBI" id="CHEBI:82815"/>
        <dbReference type="ChEBI" id="CHEBI:456215"/>
        <dbReference type="EC" id="6.2.1.44"/>
    </reaction>
    <physiologicalReaction direction="left-to-right" evidence="3">
        <dbReference type="Rhea" id="RHEA:43053"/>
    </physiologicalReaction>
</comment>
<evidence type="ECO:0000259" key="7">
    <source>
        <dbReference type="Pfam" id="PF13193"/>
    </source>
</evidence>
<dbReference type="PROSITE" id="PS00455">
    <property type="entry name" value="AMP_BINDING"/>
    <property type="match status" value="1"/>
</dbReference>
<dbReference type="Gene3D" id="3.40.50.12780">
    <property type="entry name" value="N-terminal domain of ligase-like"/>
    <property type="match status" value="1"/>
</dbReference>
<comment type="caution">
    <text evidence="8">The sequence shown here is derived from an EMBL/GenBank/DDBJ whole genome shotgun (WGS) entry which is preliminary data.</text>
</comment>
<sequence length="511" mass="56714">MNISSFLPSVANVHGDKPAVSLGTKRLHTYRAFSDRVTGLAGALRGELRLSVGDRVGLAMTNTPQYLEILVACWHAGLCVVPMNSKLHPKEFSYILDHAGVKICFVTENLTEGVSESLGTVDGFKQVICVNDDEYETLIKHAPINKVDVSATDPAWIFYTSGTTGRPKGATLTHQTLLAMTLRYYADIDQPSPEDNYFHTAPMSHADGLYALPHLIKASHHIVPESGGFDVAEIFGLLETYKNATFMAAPTMLTRMTNHPKASEARSENIKTIYYGGAPMYLEDTKRAIATFGPCFVQIFGQGESPNTGTSLSKELHADYDNPKYEKRLSSVGLPRTGVEVRIVDEEDNEVPTGEIGEIVLKSDVVMAGYWNDPEATSRTIRNGWLHTGDVGFLDEDGFLTLKDRSKDMIISGGTNIYPREIEEVLLMDSRLEEVSVIGRPEADWGEEVVAFVVLREGASITTEELENLCLNNIARFKRPKEYFFVDQLPKSNYGKILKTELRKHFHLKNS</sequence>
<dbReference type="InterPro" id="IPR025110">
    <property type="entry name" value="AMP-bd_C"/>
</dbReference>
<evidence type="ECO:0000313" key="9">
    <source>
        <dbReference type="Proteomes" id="UP000445696"/>
    </source>
</evidence>
<evidence type="ECO:0000256" key="2">
    <source>
        <dbReference type="ARBA" id="ARBA00022598"/>
    </source>
</evidence>
<dbReference type="PANTHER" id="PTHR43201">
    <property type="entry name" value="ACYL-COA SYNTHETASE"/>
    <property type="match status" value="1"/>
</dbReference>
<dbReference type="GO" id="GO:0031956">
    <property type="term" value="F:medium-chain fatty acid-CoA ligase activity"/>
    <property type="evidence" value="ECO:0007669"/>
    <property type="project" value="TreeGrafter"/>
</dbReference>
<dbReference type="Gene3D" id="3.30.300.30">
    <property type="match status" value="1"/>
</dbReference>
<dbReference type="EMBL" id="WTVA01000004">
    <property type="protein sequence ID" value="MZR22691.1"/>
    <property type="molecule type" value="Genomic_DNA"/>
</dbReference>
<dbReference type="Pfam" id="PF00501">
    <property type="entry name" value="AMP-binding"/>
    <property type="match status" value="1"/>
</dbReference>
<organism evidence="8 9">
    <name type="scientific">Sneathiella chungangensis</name>
    <dbReference type="NCBI Taxonomy" id="1418234"/>
    <lineage>
        <taxon>Bacteria</taxon>
        <taxon>Pseudomonadati</taxon>
        <taxon>Pseudomonadota</taxon>
        <taxon>Alphaproteobacteria</taxon>
        <taxon>Sneathiellales</taxon>
        <taxon>Sneathiellaceae</taxon>
        <taxon>Sneathiella</taxon>
    </lineage>
</organism>
<dbReference type="EC" id="6.2.1.44" evidence="4"/>
<dbReference type="InterPro" id="IPR020845">
    <property type="entry name" value="AMP-binding_CS"/>
</dbReference>
<dbReference type="SUPFAM" id="SSF56801">
    <property type="entry name" value="Acetyl-CoA synthetase-like"/>
    <property type="match status" value="1"/>
</dbReference>